<proteinExistence type="predicted"/>
<evidence type="ECO:0000313" key="2">
    <source>
        <dbReference type="Proteomes" id="UP000501690"/>
    </source>
</evidence>
<gene>
    <name evidence="1" type="ORF">DEO72_LG6g858</name>
</gene>
<evidence type="ECO:0000313" key="1">
    <source>
        <dbReference type="EMBL" id="QCD96156.1"/>
    </source>
</evidence>
<dbReference type="EMBL" id="CP039350">
    <property type="protein sequence ID" value="QCD96156.1"/>
    <property type="molecule type" value="Genomic_DNA"/>
</dbReference>
<reference evidence="1 2" key="1">
    <citation type="submission" date="2019-04" db="EMBL/GenBank/DDBJ databases">
        <title>An improved genome assembly and genetic linkage map for asparagus bean, Vigna unguiculata ssp. sesquipedialis.</title>
        <authorList>
            <person name="Xia Q."/>
            <person name="Zhang R."/>
            <person name="Dong Y."/>
        </authorList>
    </citation>
    <scope>NUCLEOTIDE SEQUENCE [LARGE SCALE GENOMIC DNA]</scope>
    <source>
        <tissue evidence="1">Leaf</tissue>
    </source>
</reference>
<keyword evidence="2" id="KW-1185">Reference proteome</keyword>
<dbReference type="Proteomes" id="UP000501690">
    <property type="component" value="Linkage Group LG6"/>
</dbReference>
<accession>A0A4D6M7Q9</accession>
<protein>
    <submittedName>
        <fullName evidence="1">Uncharacterized protein</fullName>
    </submittedName>
</protein>
<organism evidence="1 2">
    <name type="scientific">Vigna unguiculata</name>
    <name type="common">Cowpea</name>
    <dbReference type="NCBI Taxonomy" id="3917"/>
    <lineage>
        <taxon>Eukaryota</taxon>
        <taxon>Viridiplantae</taxon>
        <taxon>Streptophyta</taxon>
        <taxon>Embryophyta</taxon>
        <taxon>Tracheophyta</taxon>
        <taxon>Spermatophyta</taxon>
        <taxon>Magnoliopsida</taxon>
        <taxon>eudicotyledons</taxon>
        <taxon>Gunneridae</taxon>
        <taxon>Pentapetalae</taxon>
        <taxon>rosids</taxon>
        <taxon>fabids</taxon>
        <taxon>Fabales</taxon>
        <taxon>Fabaceae</taxon>
        <taxon>Papilionoideae</taxon>
        <taxon>50 kb inversion clade</taxon>
        <taxon>NPAAA clade</taxon>
        <taxon>indigoferoid/millettioid clade</taxon>
        <taxon>Phaseoleae</taxon>
        <taxon>Vigna</taxon>
    </lineage>
</organism>
<dbReference type="AlphaFoldDB" id="A0A4D6M7Q9"/>
<sequence length="230" mass="25398">MNWLPSNTCCSTQFSGFLDDLLDGDEHPPGDASNVRSDTPVTARQLIRAVGIVCWRIVEVGKVIWIMWSIVLGVGDVMGIYLQLNLYCVLENQYYASIGVAIGSGDTYRQRKPRRLAPGGTYPLLGDLEACFTWQLKSSARRYCRAKNCVLIAVDVRGLQSFGNTSKVDLLIDCPPQYVTDEFGSLWTLRTMFVLGTPPSVMDSPYLLMFGDECVRYTKADDVGGGSGEV</sequence>
<name>A0A4D6M7Q9_VIGUN</name>